<reference evidence="1" key="1">
    <citation type="journal article" date="2020" name="Nature">
        <title>Giant virus diversity and host interactions through global metagenomics.</title>
        <authorList>
            <person name="Schulz F."/>
            <person name="Roux S."/>
            <person name="Paez-Espino D."/>
            <person name="Jungbluth S."/>
            <person name="Walsh D.A."/>
            <person name="Denef V.J."/>
            <person name="McMahon K.D."/>
            <person name="Konstantinidis K.T."/>
            <person name="Eloe-Fadrosh E.A."/>
            <person name="Kyrpides N.C."/>
            <person name="Woyke T."/>
        </authorList>
    </citation>
    <scope>NUCLEOTIDE SEQUENCE</scope>
    <source>
        <strain evidence="1">GVMAG-S-1029409-49</strain>
    </source>
</reference>
<accession>A0A6C0LXN1</accession>
<name>A0A6C0LXN1_9ZZZZ</name>
<proteinExistence type="predicted"/>
<evidence type="ECO:0000313" key="1">
    <source>
        <dbReference type="EMBL" id="QHU35616.1"/>
    </source>
</evidence>
<dbReference type="EMBL" id="MN740610">
    <property type="protein sequence ID" value="QHU35616.1"/>
    <property type="molecule type" value="Genomic_DNA"/>
</dbReference>
<protein>
    <submittedName>
        <fullName evidence="1">Uncharacterized protein</fullName>
    </submittedName>
</protein>
<organism evidence="1">
    <name type="scientific">viral metagenome</name>
    <dbReference type="NCBI Taxonomy" id="1070528"/>
    <lineage>
        <taxon>unclassified sequences</taxon>
        <taxon>metagenomes</taxon>
        <taxon>organismal metagenomes</taxon>
    </lineage>
</organism>
<sequence>MAYPLIRSMMSVDYFIVYDGVETVRVVWSHPLRYTMNDIVRWWNHGHYDFHGVGNAVVNDHGVAHQVFIDRNGTMTKCDVISQLCN</sequence>
<dbReference type="AlphaFoldDB" id="A0A6C0LXN1"/>